<dbReference type="PROSITE" id="PS00198">
    <property type="entry name" value="4FE4S_FER_1"/>
    <property type="match status" value="2"/>
</dbReference>
<dbReference type="PROSITE" id="PS51379">
    <property type="entry name" value="4FE4S_FER_2"/>
    <property type="match status" value="2"/>
</dbReference>
<dbReference type="Gene3D" id="3.30.70.20">
    <property type="match status" value="1"/>
</dbReference>
<sequence>MKELVVISGKGGTGKTTFVLALGSIFKNSVLADCDVDAADMFLVLNPSVKEEYEFSGGKKAFIDKTNCTECGKCIEVCEYNAISPDFVVDEIKCEGCGACVYFCPEKTIEFNEIVSGSVFISDTRLGPFVHARLKPGMENSGKLVSKVRNEAKKIAIEKNAELTLTDGSPGVGCPVISSISGADYVAIVTEPTVSGIHDLERVVDLLNHFKIKGGVIVNKWDLNPEKSNEVESLSNRMGIDFLGKIPYKIEDVLGAMNNSKTIIEYNPESEVSKSIKNIADKIKNIINI</sequence>
<proteinExistence type="predicted"/>
<feature type="domain" description="4Fe-4S ferredoxin-type" evidence="4">
    <location>
        <begin position="59"/>
        <end position="84"/>
    </location>
</feature>
<gene>
    <name evidence="5" type="ORF">TTHT_0207</name>
</gene>
<dbReference type="PANTHER" id="PTHR43534">
    <property type="entry name" value="MIND SUPERFAMILY P-LOOP ATPASE CONTAINING AN INSERTED FERREDOXIN DOMAIN"/>
    <property type="match status" value="1"/>
</dbReference>
<dbReference type="AlphaFoldDB" id="A0A7R6PDN7"/>
<evidence type="ECO:0000313" key="5">
    <source>
        <dbReference type="EMBL" id="BBB31833.1"/>
    </source>
</evidence>
<dbReference type="InterPro" id="IPR017900">
    <property type="entry name" value="4Fe4S_Fe_S_CS"/>
</dbReference>
<reference evidence="5 6" key="1">
    <citation type="journal article" date="2012" name="Extremophiles">
        <title>Thermotomaculum hydrothermale gen. nov., sp. nov., a novel heterotrophic thermophile within the phylum Acidobacteria from a deep-sea hydrothermal vent chimney in the Southern Okinawa Trough.</title>
        <authorList>
            <person name="Izumi H."/>
            <person name="Nunoura T."/>
            <person name="Miyazaki M."/>
            <person name="Mino S."/>
            <person name="Toki T."/>
            <person name="Takai K."/>
            <person name="Sako Y."/>
            <person name="Sawabe T."/>
            <person name="Nakagawa S."/>
        </authorList>
    </citation>
    <scope>NUCLEOTIDE SEQUENCE [LARGE SCALE GENOMIC DNA]</scope>
    <source>
        <strain evidence="5 6">AC55</strain>
    </source>
</reference>
<accession>A0A7R6PDN7</accession>
<dbReference type="InterPro" id="IPR002586">
    <property type="entry name" value="CobQ/CobB/MinD/ParA_Nub-bd_dom"/>
</dbReference>
<keyword evidence="6" id="KW-1185">Reference proteome</keyword>
<keyword evidence="1" id="KW-0479">Metal-binding</keyword>
<dbReference type="EMBL" id="AP017470">
    <property type="protein sequence ID" value="BBB31833.1"/>
    <property type="molecule type" value="Genomic_DNA"/>
</dbReference>
<keyword evidence="3" id="KW-0411">Iron-sulfur</keyword>
<dbReference type="InterPro" id="IPR017896">
    <property type="entry name" value="4Fe4S_Fe-S-bd"/>
</dbReference>
<dbReference type="KEGG" id="thyd:TTHT_0207"/>
<dbReference type="InterPro" id="IPR027417">
    <property type="entry name" value="P-loop_NTPase"/>
</dbReference>
<dbReference type="Proteomes" id="UP000595564">
    <property type="component" value="Chromosome"/>
</dbReference>
<evidence type="ECO:0000313" key="6">
    <source>
        <dbReference type="Proteomes" id="UP000595564"/>
    </source>
</evidence>
<dbReference type="CDD" id="cd03110">
    <property type="entry name" value="SIMIBI_bact_arch"/>
    <property type="match status" value="1"/>
</dbReference>
<evidence type="ECO:0000256" key="2">
    <source>
        <dbReference type="ARBA" id="ARBA00023004"/>
    </source>
</evidence>
<name>A0A7R6PDN7_9BACT</name>
<dbReference type="Pfam" id="PF00037">
    <property type="entry name" value="Fer4"/>
    <property type="match status" value="2"/>
</dbReference>
<organism evidence="5 6">
    <name type="scientific">Thermotomaculum hydrothermale</name>
    <dbReference type="NCBI Taxonomy" id="981385"/>
    <lineage>
        <taxon>Bacteria</taxon>
        <taxon>Pseudomonadati</taxon>
        <taxon>Acidobacteriota</taxon>
        <taxon>Holophagae</taxon>
        <taxon>Thermotomaculales</taxon>
        <taxon>Thermotomaculaceae</taxon>
        <taxon>Thermotomaculum</taxon>
    </lineage>
</organism>
<dbReference type="GO" id="GO:0051536">
    <property type="term" value="F:iron-sulfur cluster binding"/>
    <property type="evidence" value="ECO:0007669"/>
    <property type="project" value="UniProtKB-KW"/>
</dbReference>
<keyword evidence="2" id="KW-0408">Iron</keyword>
<dbReference type="GO" id="GO:0046872">
    <property type="term" value="F:metal ion binding"/>
    <property type="evidence" value="ECO:0007669"/>
    <property type="project" value="UniProtKB-KW"/>
</dbReference>
<feature type="domain" description="4Fe-4S ferredoxin-type" evidence="4">
    <location>
        <begin position="85"/>
        <end position="114"/>
    </location>
</feature>
<dbReference type="RefSeq" id="WP_201328166.1">
    <property type="nucleotide sequence ID" value="NZ_AP017470.1"/>
</dbReference>
<evidence type="ECO:0000259" key="4">
    <source>
        <dbReference type="PROSITE" id="PS51379"/>
    </source>
</evidence>
<dbReference type="Gene3D" id="3.40.50.300">
    <property type="entry name" value="P-loop containing nucleotide triphosphate hydrolases"/>
    <property type="match status" value="1"/>
</dbReference>
<protein>
    <submittedName>
        <fullName evidence="5">Cobyrinic acid a,c-diamide synthase</fullName>
    </submittedName>
</protein>
<dbReference type="Pfam" id="PF01656">
    <property type="entry name" value="CbiA"/>
    <property type="match status" value="1"/>
</dbReference>
<dbReference type="SUPFAM" id="SSF52540">
    <property type="entry name" value="P-loop containing nucleoside triphosphate hydrolases"/>
    <property type="match status" value="1"/>
</dbReference>
<evidence type="ECO:0000256" key="3">
    <source>
        <dbReference type="ARBA" id="ARBA00023014"/>
    </source>
</evidence>
<dbReference type="SUPFAM" id="SSF54862">
    <property type="entry name" value="4Fe-4S ferredoxins"/>
    <property type="match status" value="1"/>
</dbReference>
<evidence type="ECO:0000256" key="1">
    <source>
        <dbReference type="ARBA" id="ARBA00022723"/>
    </source>
</evidence>
<dbReference type="PANTHER" id="PTHR43534:SF1">
    <property type="entry name" value="4FE-4S CLUSTER CONTAINING PARA FAMILY ATPASE PROTEIN"/>
    <property type="match status" value="1"/>
</dbReference>